<reference evidence="3" key="2">
    <citation type="submission" date="2015-01" db="EMBL/GenBank/DDBJ databases">
        <title>Evolutionary Origins and Diversification of the Mycorrhizal Mutualists.</title>
        <authorList>
            <consortium name="DOE Joint Genome Institute"/>
            <consortium name="Mycorrhizal Genomics Consortium"/>
            <person name="Kohler A."/>
            <person name="Kuo A."/>
            <person name="Nagy L.G."/>
            <person name="Floudas D."/>
            <person name="Copeland A."/>
            <person name="Barry K.W."/>
            <person name="Cichocki N."/>
            <person name="Veneault-Fourrey C."/>
            <person name="LaButti K."/>
            <person name="Lindquist E.A."/>
            <person name="Lipzen A."/>
            <person name="Lundell T."/>
            <person name="Morin E."/>
            <person name="Murat C."/>
            <person name="Riley R."/>
            <person name="Ohm R."/>
            <person name="Sun H."/>
            <person name="Tunlid A."/>
            <person name="Henrissat B."/>
            <person name="Grigoriev I.V."/>
            <person name="Hibbett D.S."/>
            <person name="Martin F."/>
        </authorList>
    </citation>
    <scope>NUCLEOTIDE SEQUENCE [LARGE SCALE GENOMIC DNA]</scope>
    <source>
        <strain evidence="3">Foug A</strain>
    </source>
</reference>
<name>A0A0C3DW21_9AGAM</name>
<keyword evidence="3" id="KW-1185">Reference proteome</keyword>
<feature type="compositionally biased region" description="Basic and acidic residues" evidence="1">
    <location>
        <begin position="152"/>
        <end position="162"/>
    </location>
</feature>
<evidence type="ECO:0000313" key="2">
    <source>
        <dbReference type="EMBL" id="KIM60414.1"/>
    </source>
</evidence>
<feature type="region of interest" description="Disordered" evidence="1">
    <location>
        <begin position="1"/>
        <end position="54"/>
    </location>
</feature>
<dbReference type="HOGENOM" id="CLU_117786_0_0_1"/>
<sequence length="162" mass="18355">MGSGNKVSGKLVPRRVRKRAERAATNASPRGGEKHKKAHTTTEEGEDNEDTEEVFGVPRVMAEEQRDTLGMLTQALVQVAERMAAVEACDEERLALEREMVEIQRVHLAMARKSEDLWKMGTLRWSPFIYLCKEKEKAVKTEVEEVGEEVDNDNKDVQGEKE</sequence>
<feature type="region of interest" description="Disordered" evidence="1">
    <location>
        <begin position="143"/>
        <end position="162"/>
    </location>
</feature>
<evidence type="ECO:0000313" key="3">
    <source>
        <dbReference type="Proteomes" id="UP000053989"/>
    </source>
</evidence>
<protein>
    <submittedName>
        <fullName evidence="2">Uncharacterized protein</fullName>
    </submittedName>
</protein>
<organism evidence="2 3">
    <name type="scientific">Scleroderma citrinum Foug A</name>
    <dbReference type="NCBI Taxonomy" id="1036808"/>
    <lineage>
        <taxon>Eukaryota</taxon>
        <taxon>Fungi</taxon>
        <taxon>Dikarya</taxon>
        <taxon>Basidiomycota</taxon>
        <taxon>Agaricomycotina</taxon>
        <taxon>Agaricomycetes</taxon>
        <taxon>Agaricomycetidae</taxon>
        <taxon>Boletales</taxon>
        <taxon>Sclerodermatineae</taxon>
        <taxon>Sclerodermataceae</taxon>
        <taxon>Scleroderma</taxon>
    </lineage>
</organism>
<dbReference type="AlphaFoldDB" id="A0A0C3DW21"/>
<dbReference type="Proteomes" id="UP000053989">
    <property type="component" value="Unassembled WGS sequence"/>
</dbReference>
<dbReference type="InParanoid" id="A0A0C3DW21"/>
<proteinExistence type="predicted"/>
<evidence type="ECO:0000256" key="1">
    <source>
        <dbReference type="SAM" id="MobiDB-lite"/>
    </source>
</evidence>
<dbReference type="EMBL" id="KN822062">
    <property type="protein sequence ID" value="KIM60414.1"/>
    <property type="molecule type" value="Genomic_DNA"/>
</dbReference>
<gene>
    <name evidence="2" type="ORF">SCLCIDRAFT_26628</name>
</gene>
<accession>A0A0C3DW21</accession>
<feature type="compositionally biased region" description="Acidic residues" evidence="1">
    <location>
        <begin position="43"/>
        <end position="53"/>
    </location>
</feature>
<reference evidence="2 3" key="1">
    <citation type="submission" date="2014-04" db="EMBL/GenBank/DDBJ databases">
        <authorList>
            <consortium name="DOE Joint Genome Institute"/>
            <person name="Kuo A."/>
            <person name="Kohler A."/>
            <person name="Nagy L.G."/>
            <person name="Floudas D."/>
            <person name="Copeland A."/>
            <person name="Barry K.W."/>
            <person name="Cichocki N."/>
            <person name="Veneault-Fourrey C."/>
            <person name="LaButti K."/>
            <person name="Lindquist E.A."/>
            <person name="Lipzen A."/>
            <person name="Lundell T."/>
            <person name="Morin E."/>
            <person name="Murat C."/>
            <person name="Sun H."/>
            <person name="Tunlid A."/>
            <person name="Henrissat B."/>
            <person name="Grigoriev I.V."/>
            <person name="Hibbett D.S."/>
            <person name="Martin F."/>
            <person name="Nordberg H.P."/>
            <person name="Cantor M.N."/>
            <person name="Hua S.X."/>
        </authorList>
    </citation>
    <scope>NUCLEOTIDE SEQUENCE [LARGE SCALE GENOMIC DNA]</scope>
    <source>
        <strain evidence="2 3">Foug A</strain>
    </source>
</reference>